<evidence type="ECO:0000256" key="2">
    <source>
        <dbReference type="ARBA" id="ARBA00009810"/>
    </source>
</evidence>
<dbReference type="GO" id="GO:0015891">
    <property type="term" value="P:siderophore transport"/>
    <property type="evidence" value="ECO:0007669"/>
    <property type="project" value="InterPro"/>
</dbReference>
<dbReference type="FunFam" id="2.170.130.10:FF:000001">
    <property type="entry name" value="Catecholate siderophore TonB-dependent receptor"/>
    <property type="match status" value="1"/>
</dbReference>
<dbReference type="InterPro" id="IPR036942">
    <property type="entry name" value="Beta-barrel_TonB_sf"/>
</dbReference>
<proteinExistence type="inferred from homology"/>
<keyword evidence="8 13" id="KW-0798">TonB box</keyword>
<dbReference type="PANTHER" id="PTHR32552:SF83">
    <property type="entry name" value="BLR3904 PROTEIN"/>
    <property type="match status" value="1"/>
</dbReference>
<dbReference type="PROSITE" id="PS52016">
    <property type="entry name" value="TONB_DEPENDENT_REC_3"/>
    <property type="match status" value="1"/>
</dbReference>
<keyword evidence="17" id="KW-1185">Reference proteome</keyword>
<evidence type="ECO:0000256" key="6">
    <source>
        <dbReference type="ARBA" id="ARBA00022729"/>
    </source>
</evidence>
<evidence type="ECO:0000313" key="16">
    <source>
        <dbReference type="EMBL" id="BAF89752.1"/>
    </source>
</evidence>
<evidence type="ECO:0000256" key="3">
    <source>
        <dbReference type="ARBA" id="ARBA00022448"/>
    </source>
</evidence>
<dbReference type="GO" id="GO:0038023">
    <property type="term" value="F:signaling receptor activity"/>
    <property type="evidence" value="ECO:0007669"/>
    <property type="project" value="InterPro"/>
</dbReference>
<dbReference type="Gene3D" id="2.40.170.20">
    <property type="entry name" value="TonB-dependent receptor, beta-barrel domain"/>
    <property type="match status" value="1"/>
</dbReference>
<evidence type="ECO:0000256" key="9">
    <source>
        <dbReference type="ARBA" id="ARBA00023136"/>
    </source>
</evidence>
<dbReference type="InterPro" id="IPR039426">
    <property type="entry name" value="TonB-dep_rcpt-like"/>
</dbReference>
<keyword evidence="7" id="KW-0406">Ion transport</keyword>
<accession>A8INI1</accession>
<keyword evidence="5 12" id="KW-0812">Transmembrane</keyword>
<dbReference type="PANTHER" id="PTHR32552">
    <property type="entry name" value="FERRICHROME IRON RECEPTOR-RELATED"/>
    <property type="match status" value="1"/>
</dbReference>
<reference evidence="16 17" key="3">
    <citation type="journal article" date="2008" name="BMC Genomics">
        <title>The genome of the versatile nitrogen fixer Azorhizobium caulinodans ORS571.</title>
        <authorList>
            <person name="Lee KB."/>
            <person name="Backer P.D."/>
            <person name="Aono T."/>
            <person name="Liu CT."/>
            <person name="Suzuki S."/>
            <person name="Suzuki T."/>
            <person name="Kaneko T."/>
            <person name="Yamada M."/>
            <person name="Tabata S."/>
            <person name="Kupfer D.M."/>
            <person name="Najar F.Z."/>
            <person name="Wiley G.B."/>
            <person name="Roe B."/>
            <person name="Binnewies T.T."/>
            <person name="Ussery D.W."/>
            <person name="D'Haeze W."/>
            <person name="Herder J.D."/>
            <person name="Gevers D."/>
            <person name="Vereecke D."/>
            <person name="Holsters M."/>
            <person name="Oyaizu H."/>
        </authorList>
    </citation>
    <scope>NUCLEOTIDE SEQUENCE [LARGE SCALE GENOMIC DNA]</scope>
    <source>
        <strain evidence="17">ATCC 43989 / DSM 5975 / JCM 20966 / LMG 6465 / NBRC 14845 / NCIMB 13405 / ORS 571</strain>
    </source>
</reference>
<keyword evidence="9 12" id="KW-0472">Membrane</keyword>
<dbReference type="InterPro" id="IPR037066">
    <property type="entry name" value="Plug_dom_sf"/>
</dbReference>
<dbReference type="NCBIfam" id="TIGR01783">
    <property type="entry name" value="TonB-siderophor"/>
    <property type="match status" value="1"/>
</dbReference>
<evidence type="ECO:0000256" key="12">
    <source>
        <dbReference type="PROSITE-ProRule" id="PRU01360"/>
    </source>
</evidence>
<evidence type="ECO:0000313" key="17">
    <source>
        <dbReference type="Proteomes" id="UP000000270"/>
    </source>
</evidence>
<organism evidence="16 17">
    <name type="scientific">Azorhizobium caulinodans (strain ATCC 43989 / DSM 5975 / JCM 20966 / LMG 6465 / NBRC 14845 / NCIMB 13405 / ORS 571)</name>
    <dbReference type="NCBI Taxonomy" id="438753"/>
    <lineage>
        <taxon>Bacteria</taxon>
        <taxon>Pseudomonadati</taxon>
        <taxon>Pseudomonadota</taxon>
        <taxon>Alphaproteobacteria</taxon>
        <taxon>Hyphomicrobiales</taxon>
        <taxon>Xanthobacteraceae</taxon>
        <taxon>Azorhizobium</taxon>
    </lineage>
</organism>
<evidence type="ECO:0000256" key="11">
    <source>
        <dbReference type="ARBA" id="ARBA00023237"/>
    </source>
</evidence>
<dbReference type="GO" id="GO:0009279">
    <property type="term" value="C:cell outer membrane"/>
    <property type="evidence" value="ECO:0007669"/>
    <property type="project" value="UniProtKB-SubCell"/>
</dbReference>
<sequence length="831" mass="90184">MSQMWRFGVIFRCGRASVGNMEEKYRLDIACPRAVLRAFLEMIDMPANVAGEGIRTSSQPEGVRAALMGSLHLTVGMASVMVAGPALAQQAAAPSTEVDLPTVQVQGDGTSFSSNSTGVTRLPVPIFDMPQTVNVITEEVMREQNTVTLEQALRNVSGITFSAGEGGQQGDNPIIRGFSARGDIYRDGIRDPGWYTRDMFDIEQVDVFLGPSSFAFGRGSTGGAINMVSKLPKNATFVNADVSAYTSQGWRTTLDANGKYNDNIYARINLMAQDIDTADRDNVNATRWGVAPSITAKLNDKTTATLSYYYQHEESVPDYGVPYYPAPVVSTALGTFGQPQGGYFGNGAATPPVNVPRNTWYGVTNGPYKDQVTTDTNMVTLQLQYELNDYVTLTNGTRYTANDRLARVTAPRALGTSGNVSFASPLPASQYYYPTSAMTIGMQRFQTETDNTQFTNITDMVAKFKWGQFEHTLNAGIEVTSEGRYQQRYNLCNQTVVACRVSLINPLDVSANFGLGGYTNYLPTSTVTTDMTDVGFYAADQIKINQYWQIMGGFRLDAASTNYNSFAITTSGSSITGTQTTLQNSETMFNYKVGTIFTPIEPLNLYVTYGTSSNPSSEYGVLDSGTATLAPESNTTAEAGFKAMLLNNQLTVTGAIFQTMKTNTRVATDTAAGLPPTVLGGEQRVQGYTLGATGNLTKDWNITASFTHLDSEIMSVGPAPTVANLQTLGKQLPNTPPNSFSFWTSYNVTKELLVGFGGTYNDNTFANATNTVYVPSYWAFDAMASYQISKNFQVQLNVYNLTDELYYAQYYGGQAVPAAGRTGTLTARATF</sequence>
<evidence type="ECO:0000256" key="7">
    <source>
        <dbReference type="ARBA" id="ARBA00023065"/>
    </source>
</evidence>
<dbReference type="Pfam" id="PF00593">
    <property type="entry name" value="TonB_dep_Rec_b-barrel"/>
    <property type="match status" value="1"/>
</dbReference>
<keyword evidence="11 12" id="KW-0998">Cell outer membrane</keyword>
<dbReference type="Proteomes" id="UP000000270">
    <property type="component" value="Chromosome"/>
</dbReference>
<name>A8INI1_AZOC5</name>
<reference evidence="16 17" key="6">
    <citation type="journal article" date="2011" name="Appl. Environ. Microbiol.">
        <title>Involvement of the azorhizobial chromosome partition gene (parA) in the onset of bacteroid differentiation during Sesbania rostrata stem nodule development.</title>
        <authorList>
            <person name="Liu CT."/>
            <person name="Lee KB."/>
            <person name="Wang YS."/>
            <person name="Peng MH."/>
            <person name="Lee KT."/>
            <person name="Suzuki S."/>
            <person name="Suzuki T."/>
            <person name="Oyaizu H."/>
        </authorList>
    </citation>
    <scope>NUCLEOTIDE SEQUENCE [LARGE SCALE GENOMIC DNA]</scope>
    <source>
        <strain evidence="17">ATCC 43989 / DSM 5975 / JCM 20966 / LMG 6465 / NBRC 14845 / NCIMB 13405 / ORS 571</strain>
    </source>
</reference>
<dbReference type="EMBL" id="AP009384">
    <property type="protein sequence ID" value="BAF89752.1"/>
    <property type="molecule type" value="Genomic_DNA"/>
</dbReference>
<dbReference type="KEGG" id="azc:AZC_3754"/>
<dbReference type="Pfam" id="PF07715">
    <property type="entry name" value="Plug"/>
    <property type="match status" value="1"/>
</dbReference>
<evidence type="ECO:0000256" key="5">
    <source>
        <dbReference type="ARBA" id="ARBA00022692"/>
    </source>
</evidence>
<dbReference type="AlphaFoldDB" id="A8INI1"/>
<gene>
    <name evidence="16" type="ordered locus">AZC_3754</name>
</gene>
<dbReference type="eggNOG" id="COG4774">
    <property type="taxonomic scope" value="Bacteria"/>
</dbReference>
<reference evidence="17" key="2">
    <citation type="submission" date="2007-04" db="EMBL/GenBank/DDBJ databases">
        <title>Complete genome sequence of the nitrogen-fixing bacterium Azorhizobium caulinodans ORS571.</title>
        <authorList>
            <person name="Lee K.B."/>
            <person name="Backer P.D."/>
            <person name="Aono T."/>
            <person name="Liu C.T."/>
            <person name="Suzuki S."/>
            <person name="Suzuki T."/>
            <person name="Kaneko T."/>
            <person name="Yamada M."/>
            <person name="Tabata S."/>
            <person name="Kupfer D.M."/>
            <person name="Najar F.Z."/>
            <person name="Wiley G.B."/>
            <person name="Roe B."/>
            <person name="Binnewies T."/>
            <person name="Ussery D."/>
            <person name="Vereecke D."/>
            <person name="Gevers D."/>
            <person name="Holsters M."/>
            <person name="Oyaizu H."/>
        </authorList>
    </citation>
    <scope>NUCLEOTIDE SEQUENCE [LARGE SCALE GENOMIC DNA]</scope>
    <source>
        <strain evidence="17">ATCC 43989 / DSM 5975 / JCM 20966 / LMG 6465 / NBRC 14845 / NCIMB 13405 / ORS 571</strain>
    </source>
</reference>
<dbReference type="InterPro" id="IPR010105">
    <property type="entry name" value="TonB_sidphr_rcpt"/>
</dbReference>
<comment type="subcellular location">
    <subcellularLocation>
        <location evidence="1 12">Cell outer membrane</location>
        <topology evidence="1 12">Multi-pass membrane protein</topology>
    </subcellularLocation>
</comment>
<reference evidence="16 17" key="4">
    <citation type="journal article" date="2009" name="Appl. Environ. Microbiol.">
        <title>Comparative genome-wide transcriptional profiling of Azorhizobium caulinodans ORS571 grown under free-living and symbiotic conditions.</title>
        <authorList>
            <person name="Tsukada S."/>
            <person name="Aono T."/>
            <person name="Akiba N."/>
            <person name="Lee KB."/>
            <person name="Liu CT."/>
            <person name="Toyazaki H."/>
            <person name="Oyaizu H."/>
        </authorList>
    </citation>
    <scope>NUCLEOTIDE SEQUENCE [LARGE SCALE GENOMIC DNA]</scope>
    <source>
        <strain evidence="17">ATCC 43989 / DSM 5975 / JCM 20966 / LMG 6465 / NBRC 14845 / NCIMB 13405 / ORS 571</strain>
    </source>
</reference>
<dbReference type="Gene3D" id="2.170.130.10">
    <property type="entry name" value="TonB-dependent receptor, plug domain"/>
    <property type="match status" value="1"/>
</dbReference>
<feature type="domain" description="TonB-dependent receptor-like beta-barrel" evidence="14">
    <location>
        <begin position="339"/>
        <end position="801"/>
    </location>
</feature>
<dbReference type="STRING" id="438753.AZC_3754"/>
<reference evidence="16 17" key="5">
    <citation type="journal article" date="2010" name="Appl. Environ. Microbiol.">
        <title>phrR-like gene praR of Azorhizobium caulinodans ORS571 is essential for symbiosis with Sesbania rostrata and is involved in expression of reb genes.</title>
        <authorList>
            <person name="Akiba N."/>
            <person name="Aono T."/>
            <person name="Toyazaki H."/>
            <person name="Sato S."/>
            <person name="Oyaizu H."/>
        </authorList>
    </citation>
    <scope>NUCLEOTIDE SEQUENCE [LARGE SCALE GENOMIC DNA]</scope>
    <source>
        <strain evidence="17">ATCC 43989 / DSM 5975 / JCM 20966 / LMG 6465 / NBRC 14845 / NCIMB 13405 / ORS 571</strain>
    </source>
</reference>
<dbReference type="SUPFAM" id="SSF56935">
    <property type="entry name" value="Porins"/>
    <property type="match status" value="1"/>
</dbReference>
<evidence type="ECO:0000259" key="14">
    <source>
        <dbReference type="Pfam" id="PF00593"/>
    </source>
</evidence>
<comment type="similarity">
    <text evidence="2 12 13">Belongs to the TonB-dependent receptor family.</text>
</comment>
<keyword evidence="4 12" id="KW-1134">Transmembrane beta strand</keyword>
<evidence type="ECO:0000256" key="4">
    <source>
        <dbReference type="ARBA" id="ARBA00022452"/>
    </source>
</evidence>
<evidence type="ECO:0000256" key="10">
    <source>
        <dbReference type="ARBA" id="ARBA00023170"/>
    </source>
</evidence>
<evidence type="ECO:0000256" key="8">
    <source>
        <dbReference type="ARBA" id="ARBA00023077"/>
    </source>
</evidence>
<dbReference type="CDD" id="cd01347">
    <property type="entry name" value="ligand_gated_channel"/>
    <property type="match status" value="1"/>
</dbReference>
<protein>
    <submittedName>
        <fullName evidence="16">TonB-dependent siderophore receptor</fullName>
    </submittedName>
</protein>
<dbReference type="InterPro" id="IPR012910">
    <property type="entry name" value="Plug_dom"/>
</dbReference>
<dbReference type="InterPro" id="IPR000531">
    <property type="entry name" value="Beta-barrel_TonB"/>
</dbReference>
<keyword evidence="3 12" id="KW-0813">Transport</keyword>
<evidence type="ECO:0000259" key="15">
    <source>
        <dbReference type="Pfam" id="PF07715"/>
    </source>
</evidence>
<reference evidence="16 17" key="1">
    <citation type="journal article" date="2007" name="Appl. Environ. Microbiol.">
        <title>Rhizobial factors required for stem nodule maturation and maintenance in Sesbania rostrata-Azorhizobium caulinodans ORS571 symbiosis.</title>
        <authorList>
            <person name="Suzuki S."/>
            <person name="Aono T."/>
            <person name="Lee KB."/>
            <person name="Suzuki T."/>
            <person name="Liu CT."/>
            <person name="Miwa H."/>
            <person name="Wakao S."/>
            <person name="Iki T."/>
            <person name="Oyaizu H."/>
        </authorList>
    </citation>
    <scope>NUCLEOTIDE SEQUENCE [LARGE SCALE GENOMIC DNA]</scope>
    <source>
        <strain evidence="17">ATCC 43989 / DSM 5975 / JCM 20966 / LMG 6465 / NBRC 14845 / NCIMB 13405 / ORS 571</strain>
    </source>
</reference>
<evidence type="ECO:0000256" key="13">
    <source>
        <dbReference type="RuleBase" id="RU003357"/>
    </source>
</evidence>
<dbReference type="HOGENOM" id="CLU_008287_9_1_5"/>
<keyword evidence="10 16" id="KW-0675">Receptor</keyword>
<dbReference type="GO" id="GO:0015344">
    <property type="term" value="F:siderophore uptake transmembrane transporter activity"/>
    <property type="evidence" value="ECO:0007669"/>
    <property type="project" value="TreeGrafter"/>
</dbReference>
<evidence type="ECO:0000256" key="1">
    <source>
        <dbReference type="ARBA" id="ARBA00004571"/>
    </source>
</evidence>
<feature type="domain" description="TonB-dependent receptor plug" evidence="15">
    <location>
        <begin position="127"/>
        <end position="224"/>
    </location>
</feature>
<keyword evidence="6" id="KW-0732">Signal</keyword>